<keyword evidence="2" id="KW-0812">Transmembrane</keyword>
<dbReference type="RefSeq" id="WP_127780715.1">
    <property type="nucleotide sequence ID" value="NZ_SADD01000008.1"/>
</dbReference>
<keyword evidence="2" id="KW-1133">Transmembrane helix</keyword>
<protein>
    <submittedName>
        <fullName evidence="3">Uncharacterized protein</fullName>
    </submittedName>
</protein>
<dbReference type="EMBL" id="SADD01000008">
    <property type="protein sequence ID" value="RVU43007.1"/>
    <property type="molecule type" value="Genomic_DNA"/>
</dbReference>
<name>A0ABY0CR65_9DELT</name>
<proteinExistence type="predicted"/>
<sequence length="326" mass="36769">MLDPRELQRGHWVGSMLSFTGALLKSPAFWLSWALMLAPGFIWPVASTSTSSAPLTDAEVYTALVNLSAFVGLFFVAPFFIFRRMNAELMRRRELQQPLHVNLELVTGSEYTFELEVADLVPRLEERAAARDSLRRKIRMVERKNEGARGAAAEANEDLLAHYRTDLKRKEAELDAIARRYHAPDVELRFRMRVTNPDPYRVARVLEMLAELDGISDTWELTRVGAFELDGDRVTFPLNLAPGESFVGTLRYMMKPPAGMDQPDYATLIKHIEAKSISTLVAVHVDDTYDDIAVTYEVIPVSMRPLGDALRLHWKKSVYLGGQGAS</sequence>
<organism evidence="3 4">
    <name type="scientific">Lujinxingia sediminis</name>
    <dbReference type="NCBI Taxonomy" id="2480984"/>
    <lineage>
        <taxon>Bacteria</taxon>
        <taxon>Deltaproteobacteria</taxon>
        <taxon>Bradymonadales</taxon>
        <taxon>Lujinxingiaceae</taxon>
        <taxon>Lujinxingia</taxon>
    </lineage>
</organism>
<evidence type="ECO:0000313" key="3">
    <source>
        <dbReference type="EMBL" id="RVU43007.1"/>
    </source>
</evidence>
<feature type="transmembrane region" description="Helical" evidence="2">
    <location>
        <begin position="63"/>
        <end position="82"/>
    </location>
</feature>
<evidence type="ECO:0000256" key="2">
    <source>
        <dbReference type="SAM" id="Phobius"/>
    </source>
</evidence>
<keyword evidence="1" id="KW-0175">Coiled coil</keyword>
<reference evidence="3 4" key="1">
    <citation type="submission" date="2019-01" db="EMBL/GenBank/DDBJ databases">
        <title>Lujinxingia litoralis gen. nov., sp. nov. and Lujinxingia sediminis gen. nov., sp. nov., new members in the order Bradymonadales, isolated from coastal sediment.</title>
        <authorList>
            <person name="Li C.-M."/>
        </authorList>
    </citation>
    <scope>NUCLEOTIDE SEQUENCE [LARGE SCALE GENOMIC DNA]</scope>
    <source>
        <strain evidence="3 4">SEH01</strain>
    </source>
</reference>
<gene>
    <name evidence="3" type="ORF">EA187_14325</name>
</gene>
<evidence type="ECO:0000256" key="1">
    <source>
        <dbReference type="SAM" id="Coils"/>
    </source>
</evidence>
<dbReference type="Proteomes" id="UP000282926">
    <property type="component" value="Unassembled WGS sequence"/>
</dbReference>
<feature type="transmembrane region" description="Helical" evidence="2">
    <location>
        <begin position="12"/>
        <end position="43"/>
    </location>
</feature>
<keyword evidence="4" id="KW-1185">Reference proteome</keyword>
<accession>A0ABY0CR65</accession>
<feature type="coiled-coil region" evidence="1">
    <location>
        <begin position="131"/>
        <end position="180"/>
    </location>
</feature>
<evidence type="ECO:0000313" key="4">
    <source>
        <dbReference type="Proteomes" id="UP000282926"/>
    </source>
</evidence>
<keyword evidence="2" id="KW-0472">Membrane</keyword>
<comment type="caution">
    <text evidence="3">The sequence shown here is derived from an EMBL/GenBank/DDBJ whole genome shotgun (WGS) entry which is preliminary data.</text>
</comment>